<evidence type="ECO:0000259" key="1">
    <source>
        <dbReference type="Pfam" id="PF08378"/>
    </source>
</evidence>
<accession>A0A382PHN9</accession>
<dbReference type="Pfam" id="PF08378">
    <property type="entry name" value="NERD"/>
    <property type="match status" value="1"/>
</dbReference>
<organism evidence="2">
    <name type="scientific">marine metagenome</name>
    <dbReference type="NCBI Taxonomy" id="408172"/>
    <lineage>
        <taxon>unclassified sequences</taxon>
        <taxon>metagenomes</taxon>
        <taxon>ecological metagenomes</taxon>
    </lineage>
</organism>
<proteinExistence type="predicted"/>
<gene>
    <name evidence="2" type="ORF">METZ01_LOCUS325768</name>
</gene>
<feature type="non-terminal residue" evidence="2">
    <location>
        <position position="166"/>
    </location>
</feature>
<name>A0A382PHN9_9ZZZZ</name>
<dbReference type="AlphaFoldDB" id="A0A382PHN9"/>
<reference evidence="2" key="1">
    <citation type="submission" date="2018-05" db="EMBL/GenBank/DDBJ databases">
        <authorList>
            <person name="Lanie J.A."/>
            <person name="Ng W.-L."/>
            <person name="Kazmierczak K.M."/>
            <person name="Andrzejewski T.M."/>
            <person name="Davidsen T.M."/>
            <person name="Wayne K.J."/>
            <person name="Tettelin H."/>
            <person name="Glass J.I."/>
            <person name="Rusch D."/>
            <person name="Podicherti R."/>
            <person name="Tsui H.-C.T."/>
            <person name="Winkler M.E."/>
        </authorList>
    </citation>
    <scope>NUCLEOTIDE SEQUENCE</scope>
</reference>
<sequence>MANIFPQTLPAAVRRDKKRKAECKVFDALKKSLDNNFHVFYSTWWFNLKGKQQDGEADFIVAHKDLGIIFIEVKGGAVRRDDQGNWYSGRNEIKDPINQAMVSKKVIHKAFQKRYEWHHGSRSKPYIYLGHFAFLPETSRPQKTYLGLYNIEQFGFLDDMQNIAKK</sequence>
<dbReference type="EMBL" id="UINC01107498">
    <property type="protein sequence ID" value="SVC72914.1"/>
    <property type="molecule type" value="Genomic_DNA"/>
</dbReference>
<evidence type="ECO:0000313" key="2">
    <source>
        <dbReference type="EMBL" id="SVC72914.1"/>
    </source>
</evidence>
<protein>
    <recommendedName>
        <fullName evidence="1">NERD domain-containing protein</fullName>
    </recommendedName>
</protein>
<dbReference type="InterPro" id="IPR011528">
    <property type="entry name" value="NERD"/>
</dbReference>
<feature type="domain" description="NERD" evidence="1">
    <location>
        <begin position="18"/>
        <end position="111"/>
    </location>
</feature>